<sequence length="247" mass="27096">MGLTVSVLADRPDLADALWSMPNSWPTFMTRDPIARMYYTPDVVELFADYVLVCQDETGTVVGKAYSIPFHLPDGDELPIDGWDGAIRRGISTRLTGSAPNTVSALEIAVAPEAQRRGLSSALLVALRENTRRLGFDELIAPLRPNGKTDINEPMSTYAYRTRSDGLPTDPWLRVHVRAGGRIDSVAPRSMVIPGTLDEWRSWTGLPFDRSGPVEVPGALTPVLSDLAQGTAVYVEPNVWVRHRASI</sequence>
<dbReference type="Gene3D" id="3.40.630.30">
    <property type="match status" value="1"/>
</dbReference>
<dbReference type="SUPFAM" id="SSF55729">
    <property type="entry name" value="Acyl-CoA N-acyltransferases (Nat)"/>
    <property type="match status" value="1"/>
</dbReference>
<proteinExistence type="predicted"/>
<keyword evidence="1" id="KW-0012">Acyltransferase</keyword>
<accession>A0ABZ2PMU6</accession>
<dbReference type="GO" id="GO:0016746">
    <property type="term" value="F:acyltransferase activity"/>
    <property type="evidence" value="ECO:0007669"/>
    <property type="project" value="UniProtKB-KW"/>
</dbReference>
<evidence type="ECO:0000313" key="1">
    <source>
        <dbReference type="EMBL" id="WXG68468.1"/>
    </source>
</evidence>
<dbReference type="RefSeq" id="WP_338888694.1">
    <property type="nucleotide sequence ID" value="NZ_CP147846.1"/>
</dbReference>
<gene>
    <name evidence="1" type="ORF">WDS16_25305</name>
</gene>
<dbReference type="EMBL" id="CP147846">
    <property type="protein sequence ID" value="WXG68468.1"/>
    <property type="molecule type" value="Genomic_DNA"/>
</dbReference>
<evidence type="ECO:0000313" key="2">
    <source>
        <dbReference type="Proteomes" id="UP001432000"/>
    </source>
</evidence>
<name>A0ABZ2PMU6_9NOCA</name>
<keyword evidence="1" id="KW-0808">Transferase</keyword>
<keyword evidence="2" id="KW-1185">Reference proteome</keyword>
<dbReference type="Proteomes" id="UP001432000">
    <property type="component" value="Chromosome"/>
</dbReference>
<reference evidence="1 2" key="1">
    <citation type="submission" date="2024-03" db="EMBL/GenBank/DDBJ databases">
        <title>Natural products discovery in diverse microorganisms through a two-stage MS feature dereplication strategy.</title>
        <authorList>
            <person name="Zhang R."/>
        </authorList>
    </citation>
    <scope>NUCLEOTIDE SEQUENCE [LARGE SCALE GENOMIC DNA]</scope>
    <source>
        <strain evidence="1 2">18930</strain>
    </source>
</reference>
<dbReference type="EC" id="2.3.1.-" evidence="1"/>
<organism evidence="1 2">
    <name type="scientific">Rhodococcus sovatensis</name>
    <dbReference type="NCBI Taxonomy" id="1805840"/>
    <lineage>
        <taxon>Bacteria</taxon>
        <taxon>Bacillati</taxon>
        <taxon>Actinomycetota</taxon>
        <taxon>Actinomycetes</taxon>
        <taxon>Mycobacteriales</taxon>
        <taxon>Nocardiaceae</taxon>
        <taxon>Rhodococcus</taxon>
    </lineage>
</organism>
<protein>
    <submittedName>
        <fullName evidence="1">GNAT family N-acetyltransferase</fullName>
        <ecNumber evidence="1">2.3.1.-</ecNumber>
    </submittedName>
</protein>
<dbReference type="CDD" id="cd04301">
    <property type="entry name" value="NAT_SF"/>
    <property type="match status" value="1"/>
</dbReference>
<dbReference type="InterPro" id="IPR016181">
    <property type="entry name" value="Acyl_CoA_acyltransferase"/>
</dbReference>